<proteinExistence type="predicted"/>
<dbReference type="GO" id="GO:0004386">
    <property type="term" value="F:helicase activity"/>
    <property type="evidence" value="ECO:0007669"/>
    <property type="project" value="UniProtKB-KW"/>
</dbReference>
<reference evidence="1 2" key="1">
    <citation type="submission" date="2019-10" db="EMBL/GenBank/DDBJ databases">
        <title>Genome Sequences from Six Type Strain Members of the Archaeal Family Sulfolobaceae: Acidianus ambivalens, Acidianus infernus, Metallosphaera prunae, Stygiolobus azoricus, Sulfolobus metallicus, and Sulfurisphaera ohwakuensis.</title>
        <authorList>
            <person name="Counts J.A."/>
            <person name="Kelly R.M."/>
        </authorList>
    </citation>
    <scope>NUCLEOTIDE SEQUENCE [LARGE SCALE GENOMIC DNA]</scope>
    <source>
        <strain evidence="1 2">TA-1</strain>
    </source>
</reference>
<keyword evidence="1" id="KW-0547">Nucleotide-binding</keyword>
<dbReference type="PANTHER" id="PTHR34237:SF4">
    <property type="entry name" value="PAREP1 FAMILY PROTEIN"/>
    <property type="match status" value="1"/>
</dbReference>
<dbReference type="AlphaFoldDB" id="A0A650CIC7"/>
<keyword evidence="1" id="KW-0067">ATP-binding</keyword>
<keyword evidence="2" id="KW-1185">Reference proteome</keyword>
<protein>
    <submittedName>
        <fullName evidence="1">Superfamily I DNA and RNA helicase and helicaseubunit</fullName>
    </submittedName>
</protein>
<sequence length="156" mass="18054">MMEELIRKAEEKGIDVEEVLIQLIYKDDPEGEVKFRLEMAKKYMAEAEDYIKKGDPVQASEKAYKVTEELVKALAEKFNLPEYQKARNEGRWYAYLLGSAAGKLSSYLGAWVMNGWSAGYTLHVWGFHEAKWSIQDILPWVNTVRKMLEEGEKVLQ</sequence>
<dbReference type="EMBL" id="CP045484">
    <property type="protein sequence ID" value="QGR17621.1"/>
    <property type="molecule type" value="Genomic_DNA"/>
</dbReference>
<keyword evidence="1" id="KW-0347">Helicase</keyword>
<accession>A0A650CIC7</accession>
<evidence type="ECO:0000313" key="2">
    <source>
        <dbReference type="Proteomes" id="UP000427373"/>
    </source>
</evidence>
<name>A0A650CIC7_SULOH</name>
<keyword evidence="1" id="KW-0378">Hydrolase</keyword>
<dbReference type="InterPro" id="IPR010268">
    <property type="entry name" value="PaREP1"/>
</dbReference>
<dbReference type="PANTHER" id="PTHR34237">
    <property type="entry name" value="PAREP8-RELATED"/>
    <property type="match status" value="1"/>
</dbReference>
<dbReference type="Pfam" id="PF05942">
    <property type="entry name" value="PaREP1"/>
    <property type="match status" value="1"/>
</dbReference>
<dbReference type="KEGG" id="soh:D1869_10785"/>
<evidence type="ECO:0000313" key="1">
    <source>
        <dbReference type="EMBL" id="QGR17621.1"/>
    </source>
</evidence>
<dbReference type="Proteomes" id="UP000427373">
    <property type="component" value="Chromosome"/>
</dbReference>
<organism evidence="1 2">
    <name type="scientific">Sulfurisphaera ohwakuensis</name>
    <dbReference type="NCBI Taxonomy" id="69656"/>
    <lineage>
        <taxon>Archaea</taxon>
        <taxon>Thermoproteota</taxon>
        <taxon>Thermoprotei</taxon>
        <taxon>Sulfolobales</taxon>
        <taxon>Sulfolobaceae</taxon>
        <taxon>Sulfurisphaera</taxon>
    </lineage>
</organism>
<gene>
    <name evidence="1" type="ORF">D1869_10785</name>
</gene>
<dbReference type="Gene3D" id="1.20.120.330">
    <property type="entry name" value="Nucleotidyltransferases domain 2"/>
    <property type="match status" value="1"/>
</dbReference>